<dbReference type="InterPro" id="IPR048711">
    <property type="entry name" value="WHD_Rv2258c"/>
</dbReference>
<dbReference type="GO" id="GO:0032259">
    <property type="term" value="P:methylation"/>
    <property type="evidence" value="ECO:0007669"/>
    <property type="project" value="UniProtKB-KW"/>
</dbReference>
<dbReference type="AlphaFoldDB" id="A0A4S8RH73"/>
<accession>A0A4S8RH73</accession>
<dbReference type="SUPFAM" id="SSF53335">
    <property type="entry name" value="S-adenosyl-L-methionine-dependent methyltransferases"/>
    <property type="match status" value="1"/>
</dbReference>
<organism evidence="3 4">
    <name type="scientific">Flagellimonas alvinocaridis</name>
    <dbReference type="NCBI Taxonomy" id="2530200"/>
    <lineage>
        <taxon>Bacteria</taxon>
        <taxon>Pseudomonadati</taxon>
        <taxon>Bacteroidota</taxon>
        <taxon>Flavobacteriia</taxon>
        <taxon>Flavobacteriales</taxon>
        <taxon>Flavobacteriaceae</taxon>
        <taxon>Flagellimonas</taxon>
    </lineage>
</organism>
<evidence type="ECO:0000313" key="3">
    <source>
        <dbReference type="EMBL" id="THV56842.1"/>
    </source>
</evidence>
<proteinExistence type="predicted"/>
<feature type="domain" description="Methyltransferase" evidence="1">
    <location>
        <begin position="178"/>
        <end position="295"/>
    </location>
</feature>
<dbReference type="PANTHER" id="PTHR45128">
    <property type="entry name" value="METHYLTRANSFERASE TYPE 11"/>
    <property type="match status" value="1"/>
</dbReference>
<evidence type="ECO:0000313" key="4">
    <source>
        <dbReference type="Proteomes" id="UP000310406"/>
    </source>
</evidence>
<dbReference type="Gene3D" id="3.40.50.150">
    <property type="entry name" value="Vaccinia Virus protein VP39"/>
    <property type="match status" value="1"/>
</dbReference>
<dbReference type="Proteomes" id="UP000310406">
    <property type="component" value="Unassembled WGS sequence"/>
</dbReference>
<dbReference type="EMBL" id="SNTZ01000020">
    <property type="protein sequence ID" value="THV56842.1"/>
    <property type="molecule type" value="Genomic_DNA"/>
</dbReference>
<feature type="domain" description="S-adenosylmethionine-dependent methyltransferase Rv2258c-like winged HTH" evidence="2">
    <location>
        <begin position="30"/>
        <end position="104"/>
    </location>
</feature>
<dbReference type="Pfam" id="PF13847">
    <property type="entry name" value="Methyltransf_31"/>
    <property type="match status" value="1"/>
</dbReference>
<dbReference type="OrthoDB" id="9789123at2"/>
<dbReference type="Pfam" id="PF21320">
    <property type="entry name" value="WHD_Rv2258c"/>
    <property type="match status" value="1"/>
</dbReference>
<sequence length="362" mass="40056">MCNSCLPRIPSDANKMEAFAGQMMSVINNAALGTMISIGHRTRLFDVMDTLEPSTSSEIATSAGLNERYVREWLGALVCGKVVEYNAKDKTYLLPAENAFFLTRKSNEKNMAAIASILPVWSGVEDKIVNCFENGGGVPYSEYGRFYQVMGEISNANVGNNLIDNILKHKPDLLQLLSKGIDVLDVGCGDGKILMEMAKTFPNSQFVGIDICPEPIQSAKNMARIAELKNVDFFEADVLDYHFDRQFDLITTFDVIHDLAFPDKVLSKINALLKKDVGQYLMMDINASSNLENNEEHPLAPFLYTASTLHCMSVSLAQGGMGLGTVWGVEKAKEMLAEAGFGTITVENYEHDIMNNYYFCTK</sequence>
<dbReference type="InterPro" id="IPR029063">
    <property type="entry name" value="SAM-dependent_MTases_sf"/>
</dbReference>
<protein>
    <submittedName>
        <fullName evidence="3">Class I SAM-dependent methyltransferase</fullName>
    </submittedName>
</protein>
<reference evidence="3 4" key="1">
    <citation type="submission" date="2019-03" db="EMBL/GenBank/DDBJ databases">
        <title>Muricauda SCR12 sp.nov, a marine bacterium isolated from Pacific Ocean:the Okinawa trough.</title>
        <authorList>
            <person name="Liu L."/>
        </authorList>
    </citation>
    <scope>NUCLEOTIDE SEQUENCE [LARGE SCALE GENOMIC DNA]</scope>
    <source>
        <strain evidence="3 4">SCR12</strain>
    </source>
</reference>
<dbReference type="RefSeq" id="WP_136567646.1">
    <property type="nucleotide sequence ID" value="NZ_SNTZ01000020.1"/>
</dbReference>
<keyword evidence="4" id="KW-1185">Reference proteome</keyword>
<name>A0A4S8RH73_9FLAO</name>
<dbReference type="CDD" id="cd02440">
    <property type="entry name" value="AdoMet_MTases"/>
    <property type="match status" value="1"/>
</dbReference>
<dbReference type="PANTHER" id="PTHR45128:SF1">
    <property type="entry name" value="S-ADENOSYLMETHIONINE-DEPENDENT METHYLTRANSFERASE RV2258C"/>
    <property type="match status" value="1"/>
</dbReference>
<dbReference type="InterPro" id="IPR053173">
    <property type="entry name" value="SAM-binding_MTase"/>
</dbReference>
<keyword evidence="3" id="KW-0808">Transferase</keyword>
<dbReference type="InterPro" id="IPR025714">
    <property type="entry name" value="Methyltranfer_dom"/>
</dbReference>
<evidence type="ECO:0000259" key="2">
    <source>
        <dbReference type="Pfam" id="PF21320"/>
    </source>
</evidence>
<dbReference type="GO" id="GO:0008168">
    <property type="term" value="F:methyltransferase activity"/>
    <property type="evidence" value="ECO:0007669"/>
    <property type="project" value="UniProtKB-KW"/>
</dbReference>
<evidence type="ECO:0000259" key="1">
    <source>
        <dbReference type="Pfam" id="PF13847"/>
    </source>
</evidence>
<gene>
    <name evidence="3" type="ORF">EZV76_16555</name>
</gene>
<comment type="caution">
    <text evidence="3">The sequence shown here is derived from an EMBL/GenBank/DDBJ whole genome shotgun (WGS) entry which is preliminary data.</text>
</comment>
<keyword evidence="3" id="KW-0489">Methyltransferase</keyword>